<gene>
    <name evidence="1" type="ORF">SMF913_13500</name>
</gene>
<organism evidence="1 2">
    <name type="scientific">Streptomyces malaysiensis</name>
    <dbReference type="NCBI Taxonomy" id="92644"/>
    <lineage>
        <taxon>Bacteria</taxon>
        <taxon>Bacillati</taxon>
        <taxon>Actinomycetota</taxon>
        <taxon>Actinomycetes</taxon>
        <taxon>Kitasatosporales</taxon>
        <taxon>Streptomycetaceae</taxon>
        <taxon>Streptomyces</taxon>
        <taxon>Streptomyces violaceusniger group</taxon>
    </lineage>
</organism>
<keyword evidence="2" id="KW-1185">Reference proteome</keyword>
<dbReference type="EMBL" id="LJIW01000001">
    <property type="protein sequence ID" value="PNG97475.1"/>
    <property type="molecule type" value="Genomic_DNA"/>
</dbReference>
<dbReference type="AlphaFoldDB" id="A0A2J7ZB38"/>
<reference evidence="1 2" key="1">
    <citation type="submission" date="2015-09" db="EMBL/GenBank/DDBJ databases">
        <title>Genome sequence, genome mining and natural product profiling of a biocontrol bacterium Streptomyces malaysiensis F913.</title>
        <authorList>
            <person name="Xu Y."/>
            <person name="Wei J."/>
            <person name="Xie J."/>
            <person name="Li T."/>
            <person name="Zhou Z."/>
        </authorList>
    </citation>
    <scope>NUCLEOTIDE SEQUENCE [LARGE SCALE GENOMIC DNA]</scope>
    <source>
        <strain evidence="1 2">F913</strain>
    </source>
</reference>
<proteinExistence type="predicted"/>
<sequence length="48" mass="5559">MRKVIAMQQRTPFEGLFADREIREVPSLDLLYTKKQGSSDTQTETDDI</sequence>
<comment type="caution">
    <text evidence="1">The sequence shown here is derived from an EMBL/GenBank/DDBJ whole genome shotgun (WGS) entry which is preliminary data.</text>
</comment>
<dbReference type="Proteomes" id="UP000236520">
    <property type="component" value="Unassembled WGS sequence"/>
</dbReference>
<evidence type="ECO:0000313" key="2">
    <source>
        <dbReference type="Proteomes" id="UP000236520"/>
    </source>
</evidence>
<accession>A0A2J7ZB38</accession>
<protein>
    <submittedName>
        <fullName evidence="1">Uncharacterized protein</fullName>
    </submittedName>
</protein>
<name>A0A2J7ZB38_STRMQ</name>
<evidence type="ECO:0000313" key="1">
    <source>
        <dbReference type="EMBL" id="PNG97475.1"/>
    </source>
</evidence>